<dbReference type="GO" id="GO:0008234">
    <property type="term" value="F:cysteine-type peptidase activity"/>
    <property type="evidence" value="ECO:0007669"/>
    <property type="project" value="UniProtKB-KW"/>
</dbReference>
<evidence type="ECO:0000259" key="10">
    <source>
        <dbReference type="PROSITE" id="PS51935"/>
    </source>
</evidence>
<evidence type="ECO:0000256" key="5">
    <source>
        <dbReference type="ARBA" id="ARBA00022801"/>
    </source>
</evidence>
<sequence>MKKKFLPIALAAGIVLTSGGQAFAAAGNDVINTGENYLGKPYVYGAAVGDTSRFDCSSFTVTVFKQFGISLPRTSVGQSSVGTAVSKSNLQVGDLLFFDTDYDGVINHVGIYSGNGQMINAQNSYGVSYAGAFNSYWGPRFVSARRVLSSSSTAVSTTPSQTSSSTSVHTVQSGDTLWEISLKYNVSTSSIKSLNNLSSDMIYVGQKLKLSGSAQTVSSQPEAVQAEGTSSTYTVKAGDSLWAISNQFGTSVSSIKSLNNLSSDIIYVGQKLRVSGTAESTTAASVSTTSYTVKSGDSLWAISQKFNTSVNALMKANNLSSSTIYPGQTLSVS</sequence>
<keyword evidence="3 8" id="KW-0732">Signal</keyword>
<dbReference type="OrthoDB" id="9813368at2"/>
<keyword evidence="4" id="KW-0677">Repeat</keyword>
<dbReference type="GO" id="GO:0006508">
    <property type="term" value="P:proteolysis"/>
    <property type="evidence" value="ECO:0007669"/>
    <property type="project" value="UniProtKB-KW"/>
</dbReference>
<dbReference type="PANTHER" id="PTHR33734">
    <property type="entry name" value="LYSM DOMAIN-CONTAINING GPI-ANCHORED PROTEIN 2"/>
    <property type="match status" value="1"/>
</dbReference>
<keyword evidence="7" id="KW-0961">Cell wall biogenesis/degradation</keyword>
<dbReference type="Gene3D" id="3.90.1720.10">
    <property type="entry name" value="endopeptidase domain like (from Nostoc punctiforme)"/>
    <property type="match status" value="1"/>
</dbReference>
<keyword evidence="12" id="KW-1185">Reference proteome</keyword>
<dbReference type="PANTHER" id="PTHR33734:SF22">
    <property type="entry name" value="MEMBRANE-BOUND LYTIC MUREIN TRANSGLYCOSYLASE D"/>
    <property type="match status" value="1"/>
</dbReference>
<dbReference type="Pfam" id="PF00877">
    <property type="entry name" value="NLPC_P60"/>
    <property type="match status" value="1"/>
</dbReference>
<evidence type="ECO:0000259" key="9">
    <source>
        <dbReference type="PROSITE" id="PS51782"/>
    </source>
</evidence>
<dbReference type="GO" id="GO:0071555">
    <property type="term" value="P:cell wall organization"/>
    <property type="evidence" value="ECO:0007669"/>
    <property type="project" value="UniProtKB-KW"/>
</dbReference>
<dbReference type="InterPro" id="IPR036779">
    <property type="entry name" value="LysM_dom_sf"/>
</dbReference>
<evidence type="ECO:0000256" key="8">
    <source>
        <dbReference type="SAM" id="SignalP"/>
    </source>
</evidence>
<keyword evidence="2" id="KW-0645">Protease</keyword>
<evidence type="ECO:0000256" key="3">
    <source>
        <dbReference type="ARBA" id="ARBA00022729"/>
    </source>
</evidence>
<keyword evidence="6" id="KW-0788">Thiol protease</keyword>
<evidence type="ECO:0000256" key="6">
    <source>
        <dbReference type="ARBA" id="ARBA00022807"/>
    </source>
</evidence>
<evidence type="ECO:0000313" key="11">
    <source>
        <dbReference type="EMBL" id="RBW67984.1"/>
    </source>
</evidence>
<dbReference type="SUPFAM" id="SSF54106">
    <property type="entry name" value="LysM domain"/>
    <property type="match status" value="3"/>
</dbReference>
<dbReference type="Proteomes" id="UP000253314">
    <property type="component" value="Unassembled WGS sequence"/>
</dbReference>
<keyword evidence="5" id="KW-0378">Hydrolase</keyword>
<dbReference type="SUPFAM" id="SSF54001">
    <property type="entry name" value="Cysteine proteinases"/>
    <property type="match status" value="1"/>
</dbReference>
<dbReference type="InterPro" id="IPR018392">
    <property type="entry name" value="LysM"/>
</dbReference>
<dbReference type="Gene3D" id="3.10.350.10">
    <property type="entry name" value="LysM domain"/>
    <property type="match status" value="3"/>
</dbReference>
<feature type="domain" description="NlpC/P60" evidence="10">
    <location>
        <begin position="24"/>
        <end position="148"/>
    </location>
</feature>
<feature type="domain" description="LysM" evidence="9">
    <location>
        <begin position="167"/>
        <end position="210"/>
    </location>
</feature>
<evidence type="ECO:0000256" key="4">
    <source>
        <dbReference type="ARBA" id="ARBA00022737"/>
    </source>
</evidence>
<gene>
    <name evidence="11" type="ORF">DS031_19410</name>
</gene>
<dbReference type="GO" id="GO:0008932">
    <property type="term" value="F:lytic endotransglycosylase activity"/>
    <property type="evidence" value="ECO:0007669"/>
    <property type="project" value="TreeGrafter"/>
</dbReference>
<dbReference type="PROSITE" id="PS51782">
    <property type="entry name" value="LYSM"/>
    <property type="match status" value="3"/>
</dbReference>
<evidence type="ECO:0000313" key="12">
    <source>
        <dbReference type="Proteomes" id="UP000253314"/>
    </source>
</evidence>
<dbReference type="EMBL" id="QOCW01000027">
    <property type="protein sequence ID" value="RBW67984.1"/>
    <property type="molecule type" value="Genomic_DNA"/>
</dbReference>
<feature type="chain" id="PRO_5016836422" evidence="8">
    <location>
        <begin position="25"/>
        <end position="333"/>
    </location>
</feature>
<feature type="domain" description="LysM" evidence="9">
    <location>
        <begin position="231"/>
        <end position="274"/>
    </location>
</feature>
<protein>
    <submittedName>
        <fullName evidence="11">Autolysin</fullName>
    </submittedName>
</protein>
<evidence type="ECO:0000256" key="1">
    <source>
        <dbReference type="ARBA" id="ARBA00007074"/>
    </source>
</evidence>
<dbReference type="AlphaFoldDB" id="A0A366XV28"/>
<comment type="similarity">
    <text evidence="1">Belongs to the peptidase C40 family.</text>
</comment>
<evidence type="ECO:0000256" key="7">
    <source>
        <dbReference type="ARBA" id="ARBA00023316"/>
    </source>
</evidence>
<dbReference type="InterPro" id="IPR038765">
    <property type="entry name" value="Papain-like_cys_pep_sf"/>
</dbReference>
<organism evidence="11 12">
    <name type="scientific">Bacillus taeanensis</name>
    <dbReference type="NCBI Taxonomy" id="273032"/>
    <lineage>
        <taxon>Bacteria</taxon>
        <taxon>Bacillati</taxon>
        <taxon>Bacillota</taxon>
        <taxon>Bacilli</taxon>
        <taxon>Bacillales</taxon>
        <taxon>Bacillaceae</taxon>
        <taxon>Bacillus</taxon>
    </lineage>
</organism>
<dbReference type="SMART" id="SM00257">
    <property type="entry name" value="LysM"/>
    <property type="match status" value="3"/>
</dbReference>
<feature type="domain" description="LysM" evidence="9">
    <location>
        <begin position="289"/>
        <end position="332"/>
    </location>
</feature>
<accession>A0A366XV28</accession>
<comment type="caution">
    <text evidence="11">The sequence shown here is derived from an EMBL/GenBank/DDBJ whole genome shotgun (WGS) entry which is preliminary data.</text>
</comment>
<dbReference type="InterPro" id="IPR000064">
    <property type="entry name" value="NLP_P60_dom"/>
</dbReference>
<feature type="signal peptide" evidence="8">
    <location>
        <begin position="1"/>
        <end position="24"/>
    </location>
</feature>
<dbReference type="PROSITE" id="PS51935">
    <property type="entry name" value="NLPC_P60"/>
    <property type="match status" value="1"/>
</dbReference>
<name>A0A366XV28_9BACI</name>
<dbReference type="Pfam" id="PF01476">
    <property type="entry name" value="LysM"/>
    <property type="match status" value="3"/>
</dbReference>
<evidence type="ECO:0000256" key="2">
    <source>
        <dbReference type="ARBA" id="ARBA00022670"/>
    </source>
</evidence>
<proteinExistence type="inferred from homology"/>
<dbReference type="CDD" id="cd00118">
    <property type="entry name" value="LysM"/>
    <property type="match status" value="3"/>
</dbReference>
<reference evidence="11 12" key="1">
    <citation type="submission" date="2018-07" db="EMBL/GenBank/DDBJ databases">
        <title>Lottiidibacillus patelloidae gen. nov., sp. nov., isolated from the intestinal tract of a marine limpet and the reclassification of B. taeanensis BH030017T, B. algicola KMM 3737T and B. hwajinpoensis SW-72T as genus Lottiidibacillus.</title>
        <authorList>
            <person name="Liu R."/>
            <person name="Huang Z."/>
        </authorList>
    </citation>
    <scope>NUCLEOTIDE SEQUENCE [LARGE SCALE GENOMIC DNA]</scope>
    <source>
        <strain evidence="11 12">BH030017</strain>
    </source>
</reference>